<dbReference type="PANTHER" id="PTHR42711:SF5">
    <property type="entry name" value="ABC TRANSPORTER ATP-BINDING PROTEIN NATA"/>
    <property type="match status" value="1"/>
</dbReference>
<evidence type="ECO:0000259" key="5">
    <source>
        <dbReference type="Pfam" id="PF00005"/>
    </source>
</evidence>
<evidence type="ECO:0000313" key="7">
    <source>
        <dbReference type="Proteomes" id="UP000032024"/>
    </source>
</evidence>
<keyword evidence="2" id="KW-0813">Transport</keyword>
<protein>
    <submittedName>
        <fullName evidence="6">ABC transporter ATP-binding protein</fullName>
    </submittedName>
</protein>
<keyword evidence="7" id="KW-1185">Reference proteome</keyword>
<feature type="domain" description="ABC transporter" evidence="5">
    <location>
        <begin position="6"/>
        <end position="82"/>
    </location>
</feature>
<gene>
    <name evidence="6" type="ORF">SB48_HM08orf01567</name>
</gene>
<evidence type="ECO:0000313" key="6">
    <source>
        <dbReference type="EMBL" id="AJO21815.1"/>
    </source>
</evidence>
<dbReference type="AlphaFoldDB" id="A0AAN0T4T0"/>
<dbReference type="Gene3D" id="3.40.50.300">
    <property type="entry name" value="P-loop containing nucleotide triphosphate hydrolases"/>
    <property type="match status" value="1"/>
</dbReference>
<dbReference type="Proteomes" id="UP000032024">
    <property type="component" value="Chromosome"/>
</dbReference>
<dbReference type="InterPro" id="IPR050763">
    <property type="entry name" value="ABC_transporter_ATP-binding"/>
</dbReference>
<name>A0AAN0T4T0_HEYCO</name>
<proteinExistence type="inferred from homology"/>
<reference evidence="7" key="1">
    <citation type="submission" date="2015-01" db="EMBL/GenBank/DDBJ databases">
        <title>Comparative genome analysis of Bacillus coagulans HM-08, Clostridium butyricum HM-68, Bacillus subtilis HM-66 and Bacillus paralicheniformis BL-09.</title>
        <authorList>
            <person name="Zhang H."/>
        </authorList>
    </citation>
    <scope>NUCLEOTIDE SEQUENCE [LARGE SCALE GENOMIC DNA]</scope>
    <source>
        <strain evidence="7">HM-08</strain>
    </source>
</reference>
<accession>A0AAN0T4T0</accession>
<keyword evidence="3" id="KW-0547">Nucleotide-binding</keyword>
<evidence type="ECO:0000256" key="3">
    <source>
        <dbReference type="ARBA" id="ARBA00022741"/>
    </source>
</evidence>
<sequence>MEGNRNLYWKLTVKENIEFFLALKGINYKTKKEQIETLIDEFELGSKRNELVQNLSRGMQQKLSILIALLEDSQIILLDEPTLGLDVSTLRDLEELIPKIPSQMNKSLVITSHNMRFVEKVCNKILIIRKGQLIAEKTIDEFKNMVDTKLGTVRVKDLNGLEAELKEHSIPFTEEKIKYIRAC</sequence>
<dbReference type="InterPro" id="IPR027417">
    <property type="entry name" value="P-loop_NTPase"/>
</dbReference>
<dbReference type="InterPro" id="IPR003439">
    <property type="entry name" value="ABC_transporter-like_ATP-bd"/>
</dbReference>
<evidence type="ECO:0000256" key="4">
    <source>
        <dbReference type="ARBA" id="ARBA00022840"/>
    </source>
</evidence>
<organism evidence="6 7">
    <name type="scientific">Heyndrickxia coagulans</name>
    <name type="common">Weizmannia coagulans</name>
    <dbReference type="NCBI Taxonomy" id="1398"/>
    <lineage>
        <taxon>Bacteria</taxon>
        <taxon>Bacillati</taxon>
        <taxon>Bacillota</taxon>
        <taxon>Bacilli</taxon>
        <taxon>Bacillales</taxon>
        <taxon>Bacillaceae</taxon>
        <taxon>Heyndrickxia</taxon>
    </lineage>
</organism>
<dbReference type="GO" id="GO:0016887">
    <property type="term" value="F:ATP hydrolysis activity"/>
    <property type="evidence" value="ECO:0007669"/>
    <property type="project" value="InterPro"/>
</dbReference>
<dbReference type="PANTHER" id="PTHR42711">
    <property type="entry name" value="ABC TRANSPORTER ATP-BINDING PROTEIN"/>
    <property type="match status" value="1"/>
</dbReference>
<keyword evidence="4 6" id="KW-0067">ATP-binding</keyword>
<dbReference type="SUPFAM" id="SSF52540">
    <property type="entry name" value="P-loop containing nucleoside triphosphate hydrolases"/>
    <property type="match status" value="1"/>
</dbReference>
<dbReference type="GO" id="GO:0005524">
    <property type="term" value="F:ATP binding"/>
    <property type="evidence" value="ECO:0007669"/>
    <property type="project" value="UniProtKB-KW"/>
</dbReference>
<comment type="similarity">
    <text evidence="1">Belongs to the ABC transporter superfamily.</text>
</comment>
<evidence type="ECO:0000256" key="1">
    <source>
        <dbReference type="ARBA" id="ARBA00005417"/>
    </source>
</evidence>
<dbReference type="Pfam" id="PF00005">
    <property type="entry name" value="ABC_tran"/>
    <property type="match status" value="1"/>
</dbReference>
<dbReference type="EMBL" id="CP010525">
    <property type="protein sequence ID" value="AJO21815.1"/>
    <property type="molecule type" value="Genomic_DNA"/>
</dbReference>
<evidence type="ECO:0000256" key="2">
    <source>
        <dbReference type="ARBA" id="ARBA00022448"/>
    </source>
</evidence>